<name>A0A2K3MAU8_TRIPR</name>
<reference evidence="2 3" key="2">
    <citation type="journal article" date="2017" name="Front. Plant Sci.">
        <title>Gene Classification and Mining of Molecular Markers Useful in Red Clover (Trifolium pratense) Breeding.</title>
        <authorList>
            <person name="Istvanek J."/>
            <person name="Dluhosova J."/>
            <person name="Dluhos P."/>
            <person name="Patkova L."/>
            <person name="Nedelnik J."/>
            <person name="Repkova J."/>
        </authorList>
    </citation>
    <scope>NUCLEOTIDE SEQUENCE [LARGE SCALE GENOMIC DNA]</scope>
    <source>
        <strain evidence="3">cv. Tatra</strain>
        <tissue evidence="2">Young leaves</tissue>
    </source>
</reference>
<sequence length="83" mass="9102">MAQDEHLENEPRTGAAPQRKRPAPLRSCNCLFAPGRRGLRMAQLHLAISSVLLAEDDEDNARSKPAGDDVQDYGTLSTKIGSW</sequence>
<evidence type="ECO:0000313" key="2">
    <source>
        <dbReference type="EMBL" id="PNX87902.1"/>
    </source>
</evidence>
<proteinExistence type="predicted"/>
<organism evidence="2 3">
    <name type="scientific">Trifolium pratense</name>
    <name type="common">Red clover</name>
    <dbReference type="NCBI Taxonomy" id="57577"/>
    <lineage>
        <taxon>Eukaryota</taxon>
        <taxon>Viridiplantae</taxon>
        <taxon>Streptophyta</taxon>
        <taxon>Embryophyta</taxon>
        <taxon>Tracheophyta</taxon>
        <taxon>Spermatophyta</taxon>
        <taxon>Magnoliopsida</taxon>
        <taxon>eudicotyledons</taxon>
        <taxon>Gunneridae</taxon>
        <taxon>Pentapetalae</taxon>
        <taxon>rosids</taxon>
        <taxon>fabids</taxon>
        <taxon>Fabales</taxon>
        <taxon>Fabaceae</taxon>
        <taxon>Papilionoideae</taxon>
        <taxon>50 kb inversion clade</taxon>
        <taxon>NPAAA clade</taxon>
        <taxon>Hologalegina</taxon>
        <taxon>IRL clade</taxon>
        <taxon>Trifolieae</taxon>
        <taxon>Trifolium</taxon>
    </lineage>
</organism>
<reference evidence="2 3" key="1">
    <citation type="journal article" date="2014" name="Am. J. Bot.">
        <title>Genome assembly and annotation for red clover (Trifolium pratense; Fabaceae).</title>
        <authorList>
            <person name="Istvanek J."/>
            <person name="Jaros M."/>
            <person name="Krenek A."/>
            <person name="Repkova J."/>
        </authorList>
    </citation>
    <scope>NUCLEOTIDE SEQUENCE [LARGE SCALE GENOMIC DNA]</scope>
    <source>
        <strain evidence="3">cv. Tatra</strain>
        <tissue evidence="2">Young leaves</tissue>
    </source>
</reference>
<dbReference type="EMBL" id="ASHM01055080">
    <property type="protein sequence ID" value="PNX87902.1"/>
    <property type="molecule type" value="Genomic_DNA"/>
</dbReference>
<evidence type="ECO:0000256" key="1">
    <source>
        <dbReference type="SAM" id="MobiDB-lite"/>
    </source>
</evidence>
<feature type="region of interest" description="Disordered" evidence="1">
    <location>
        <begin position="1"/>
        <end position="26"/>
    </location>
</feature>
<feature type="region of interest" description="Disordered" evidence="1">
    <location>
        <begin position="56"/>
        <end position="83"/>
    </location>
</feature>
<dbReference type="AlphaFoldDB" id="A0A2K3MAU8"/>
<dbReference type="Proteomes" id="UP000236291">
    <property type="component" value="Unassembled WGS sequence"/>
</dbReference>
<feature type="compositionally biased region" description="Polar residues" evidence="1">
    <location>
        <begin position="74"/>
        <end position="83"/>
    </location>
</feature>
<gene>
    <name evidence="2" type="ORF">L195_g044002</name>
</gene>
<evidence type="ECO:0000313" key="3">
    <source>
        <dbReference type="Proteomes" id="UP000236291"/>
    </source>
</evidence>
<feature type="compositionally biased region" description="Basic and acidic residues" evidence="1">
    <location>
        <begin position="1"/>
        <end position="11"/>
    </location>
</feature>
<protein>
    <submittedName>
        <fullName evidence="2">Uncharacterized protein</fullName>
    </submittedName>
</protein>
<feature type="non-terminal residue" evidence="2">
    <location>
        <position position="83"/>
    </location>
</feature>
<comment type="caution">
    <text evidence="2">The sequence shown here is derived from an EMBL/GenBank/DDBJ whole genome shotgun (WGS) entry which is preliminary data.</text>
</comment>
<accession>A0A2K3MAU8</accession>